<evidence type="ECO:0000313" key="2">
    <source>
        <dbReference type="EMBL" id="KAK4243882.1"/>
    </source>
</evidence>
<reference evidence="2" key="1">
    <citation type="journal article" date="2023" name="Mol. Phylogenet. Evol.">
        <title>Genome-scale phylogeny and comparative genomics of the fungal order Sordariales.</title>
        <authorList>
            <person name="Hensen N."/>
            <person name="Bonometti L."/>
            <person name="Westerberg I."/>
            <person name="Brannstrom I.O."/>
            <person name="Guillou S."/>
            <person name="Cros-Aarteil S."/>
            <person name="Calhoun S."/>
            <person name="Haridas S."/>
            <person name="Kuo A."/>
            <person name="Mondo S."/>
            <person name="Pangilinan J."/>
            <person name="Riley R."/>
            <person name="LaButti K."/>
            <person name="Andreopoulos B."/>
            <person name="Lipzen A."/>
            <person name="Chen C."/>
            <person name="Yan M."/>
            <person name="Daum C."/>
            <person name="Ng V."/>
            <person name="Clum A."/>
            <person name="Steindorff A."/>
            <person name="Ohm R.A."/>
            <person name="Martin F."/>
            <person name="Silar P."/>
            <person name="Natvig D.O."/>
            <person name="Lalanne C."/>
            <person name="Gautier V."/>
            <person name="Ament-Velasquez S.L."/>
            <person name="Kruys A."/>
            <person name="Hutchinson M.I."/>
            <person name="Powell A.J."/>
            <person name="Barry K."/>
            <person name="Miller A.N."/>
            <person name="Grigoriev I.V."/>
            <person name="Debuchy R."/>
            <person name="Gladieux P."/>
            <person name="Hiltunen Thoren M."/>
            <person name="Johannesson H."/>
        </authorList>
    </citation>
    <scope>NUCLEOTIDE SEQUENCE</scope>
    <source>
        <strain evidence="2">CBS 359.72</strain>
    </source>
</reference>
<keyword evidence="3" id="KW-1185">Reference proteome</keyword>
<reference evidence="2" key="2">
    <citation type="submission" date="2023-05" db="EMBL/GenBank/DDBJ databases">
        <authorList>
            <consortium name="Lawrence Berkeley National Laboratory"/>
            <person name="Steindorff A."/>
            <person name="Hensen N."/>
            <person name="Bonometti L."/>
            <person name="Westerberg I."/>
            <person name="Brannstrom I.O."/>
            <person name="Guillou S."/>
            <person name="Cros-Aarteil S."/>
            <person name="Calhoun S."/>
            <person name="Haridas S."/>
            <person name="Kuo A."/>
            <person name="Mondo S."/>
            <person name="Pangilinan J."/>
            <person name="Riley R."/>
            <person name="Labutti K."/>
            <person name="Andreopoulos B."/>
            <person name="Lipzen A."/>
            <person name="Chen C."/>
            <person name="Yanf M."/>
            <person name="Daum C."/>
            <person name="Ng V."/>
            <person name="Clum A."/>
            <person name="Ohm R."/>
            <person name="Martin F."/>
            <person name="Silar P."/>
            <person name="Natvig D."/>
            <person name="Lalanne C."/>
            <person name="Gautier V."/>
            <person name="Ament-Velasquez S.L."/>
            <person name="Kruys A."/>
            <person name="Hutchinson M.I."/>
            <person name="Powell A.J."/>
            <person name="Barry K."/>
            <person name="Miller A.N."/>
            <person name="Grigoriev I.V."/>
            <person name="Debuchy R."/>
            <person name="Gladieux P."/>
            <person name="Thoren M.H."/>
            <person name="Johannesson H."/>
        </authorList>
    </citation>
    <scope>NUCLEOTIDE SEQUENCE</scope>
    <source>
        <strain evidence="2">CBS 359.72</strain>
    </source>
</reference>
<gene>
    <name evidence="2" type="ORF">C7999DRAFT_35786</name>
</gene>
<protein>
    <submittedName>
        <fullName evidence="2">Uncharacterized protein</fullName>
    </submittedName>
</protein>
<dbReference type="Proteomes" id="UP001303647">
    <property type="component" value="Unassembled WGS sequence"/>
</dbReference>
<name>A0AAN7CMA4_9PEZI</name>
<evidence type="ECO:0000313" key="3">
    <source>
        <dbReference type="Proteomes" id="UP001303647"/>
    </source>
</evidence>
<comment type="caution">
    <text evidence="2">The sequence shown here is derived from an EMBL/GenBank/DDBJ whole genome shotgun (WGS) entry which is preliminary data.</text>
</comment>
<sequence>MHTSSLLLTLTALTATTLAVPSAPHPVAVVRRDGPCDASSETCRPVLQANACFAAYITRGTKEEVLRCVNDADFAQAEEDMCACYGCAEQVVQDWAEENLDCAAPA</sequence>
<dbReference type="AlphaFoldDB" id="A0AAN7CMA4"/>
<feature type="signal peptide" evidence="1">
    <location>
        <begin position="1"/>
        <end position="19"/>
    </location>
</feature>
<proteinExistence type="predicted"/>
<accession>A0AAN7CMA4</accession>
<dbReference type="EMBL" id="MU857774">
    <property type="protein sequence ID" value="KAK4243882.1"/>
    <property type="molecule type" value="Genomic_DNA"/>
</dbReference>
<evidence type="ECO:0000256" key="1">
    <source>
        <dbReference type="SAM" id="SignalP"/>
    </source>
</evidence>
<feature type="chain" id="PRO_5043049604" evidence="1">
    <location>
        <begin position="20"/>
        <end position="106"/>
    </location>
</feature>
<organism evidence="2 3">
    <name type="scientific">Corynascus novoguineensis</name>
    <dbReference type="NCBI Taxonomy" id="1126955"/>
    <lineage>
        <taxon>Eukaryota</taxon>
        <taxon>Fungi</taxon>
        <taxon>Dikarya</taxon>
        <taxon>Ascomycota</taxon>
        <taxon>Pezizomycotina</taxon>
        <taxon>Sordariomycetes</taxon>
        <taxon>Sordariomycetidae</taxon>
        <taxon>Sordariales</taxon>
        <taxon>Chaetomiaceae</taxon>
        <taxon>Corynascus</taxon>
    </lineage>
</organism>
<keyword evidence="1" id="KW-0732">Signal</keyword>